<dbReference type="Gene3D" id="3.40.50.300">
    <property type="entry name" value="P-loop containing nucleotide triphosphate hydrolases"/>
    <property type="match status" value="2"/>
</dbReference>
<keyword evidence="6" id="KW-0067">ATP-binding</keyword>
<evidence type="ECO:0000256" key="7">
    <source>
        <dbReference type="ARBA" id="ARBA00022967"/>
    </source>
</evidence>
<dbReference type="PANTHER" id="PTHR43790">
    <property type="entry name" value="CARBOHYDRATE TRANSPORT ATP-BINDING PROTEIN MG119-RELATED"/>
    <property type="match status" value="1"/>
</dbReference>
<keyword evidence="7" id="KW-1278">Translocase</keyword>
<evidence type="ECO:0000256" key="3">
    <source>
        <dbReference type="ARBA" id="ARBA00022475"/>
    </source>
</evidence>
<evidence type="ECO:0000256" key="4">
    <source>
        <dbReference type="ARBA" id="ARBA00022737"/>
    </source>
</evidence>
<keyword evidence="4" id="KW-0677">Repeat</keyword>
<dbReference type="InterPro" id="IPR017871">
    <property type="entry name" value="ABC_transporter-like_CS"/>
</dbReference>
<feature type="domain" description="ABC transporter" evidence="9">
    <location>
        <begin position="279"/>
        <end position="522"/>
    </location>
</feature>
<dbReference type="PANTHER" id="PTHR43790:SF9">
    <property type="entry name" value="GALACTOFURANOSE TRANSPORTER ATP-BINDING PROTEIN YTFR"/>
    <property type="match status" value="1"/>
</dbReference>
<dbReference type="FunFam" id="3.40.50.300:FF:000127">
    <property type="entry name" value="Ribose import ATP-binding protein RbsA"/>
    <property type="match status" value="1"/>
</dbReference>
<evidence type="ECO:0000256" key="8">
    <source>
        <dbReference type="ARBA" id="ARBA00023136"/>
    </source>
</evidence>
<sequence length="527" mass="56550">MDVGLANLLAPHSFIGGGMSLNQNLVELHGIVKRFPGVIANNGVELSVKPGTIHAIVGENGSGKSTLMKILYGAQQPDEGEIRIKGELCKFKSARDAIEVGIGMVFQHFMLADNFLVWENIVLGEEPRSGVSLSSELAISQINELSSKYGLAVDPEAMTGNLGVGERQRVEILKVLYRGASIIILDEPTAVLVPQEVDELFASLRELVAGGVTVIFISHKLDEVLKVADAITVIRAGKTVGEITDTSHVTAVELATMMIGTILPQPATDRGVITEEILLEVENVNLVRDGRSLLADISFAVHSGEVVGIAGVEGNGQEEILEVILGLQPQTSGRVLLKSTELQHLDTRHRRDAGIGYIPADRQRDGLMLSASLWENSALGHQRQEPASDGMWINRAALREHTQKIIEKFDVRTPGVEVSAQALSGGNQQKLIVGREMFSAPTVLVAAHPTRGIDVGAQAAVWESLREAKRQGKGLLLVSADLDELIGLSDRLLVMLRGSIVAALDPQVVSAAELGAYMTGARMQETL</sequence>
<keyword evidence="8" id="KW-0472">Membrane</keyword>
<evidence type="ECO:0000259" key="9">
    <source>
        <dbReference type="PROSITE" id="PS50893"/>
    </source>
</evidence>
<evidence type="ECO:0000256" key="5">
    <source>
        <dbReference type="ARBA" id="ARBA00022741"/>
    </source>
</evidence>
<dbReference type="InterPro" id="IPR003593">
    <property type="entry name" value="AAA+_ATPase"/>
</dbReference>
<accession>A0A6J7KLN3</accession>
<feature type="domain" description="ABC transporter" evidence="9">
    <location>
        <begin position="26"/>
        <end position="261"/>
    </location>
</feature>
<dbReference type="EMBL" id="CAFBMJ010000004">
    <property type="protein sequence ID" value="CAB4891766.1"/>
    <property type="molecule type" value="Genomic_DNA"/>
</dbReference>
<proteinExistence type="predicted"/>
<comment type="subcellular location">
    <subcellularLocation>
        <location evidence="1">Cell membrane</location>
        <topology evidence="1">Peripheral membrane protein</topology>
    </subcellularLocation>
</comment>
<evidence type="ECO:0000313" key="10">
    <source>
        <dbReference type="EMBL" id="CAB4891766.1"/>
    </source>
</evidence>
<dbReference type="GO" id="GO:0005886">
    <property type="term" value="C:plasma membrane"/>
    <property type="evidence" value="ECO:0007669"/>
    <property type="project" value="UniProtKB-SubCell"/>
</dbReference>
<dbReference type="GO" id="GO:0005524">
    <property type="term" value="F:ATP binding"/>
    <property type="evidence" value="ECO:0007669"/>
    <property type="project" value="UniProtKB-KW"/>
</dbReference>
<keyword evidence="5" id="KW-0547">Nucleotide-binding</keyword>
<evidence type="ECO:0000256" key="6">
    <source>
        <dbReference type="ARBA" id="ARBA00022840"/>
    </source>
</evidence>
<organism evidence="11">
    <name type="scientific">freshwater metagenome</name>
    <dbReference type="NCBI Taxonomy" id="449393"/>
    <lineage>
        <taxon>unclassified sequences</taxon>
        <taxon>metagenomes</taxon>
        <taxon>ecological metagenomes</taxon>
    </lineage>
</organism>
<dbReference type="InterPro" id="IPR050107">
    <property type="entry name" value="ABC_carbohydrate_import_ATPase"/>
</dbReference>
<dbReference type="PROSITE" id="PS00211">
    <property type="entry name" value="ABC_TRANSPORTER_1"/>
    <property type="match status" value="1"/>
</dbReference>
<name>A0A6J7KLN3_9ZZZZ</name>
<evidence type="ECO:0000256" key="2">
    <source>
        <dbReference type="ARBA" id="ARBA00022448"/>
    </source>
</evidence>
<dbReference type="SMART" id="SM00382">
    <property type="entry name" value="AAA"/>
    <property type="match status" value="2"/>
</dbReference>
<keyword evidence="2" id="KW-0813">Transport</keyword>
<evidence type="ECO:0000313" key="11">
    <source>
        <dbReference type="EMBL" id="CAB4956746.1"/>
    </source>
</evidence>
<gene>
    <name evidence="10" type="ORF">UFOPK3573_00143</name>
    <name evidence="11" type="ORF">UFOPK3879_00315</name>
</gene>
<dbReference type="CDD" id="cd03216">
    <property type="entry name" value="ABC_Carb_Monos_I"/>
    <property type="match status" value="1"/>
</dbReference>
<dbReference type="GO" id="GO:0016887">
    <property type="term" value="F:ATP hydrolysis activity"/>
    <property type="evidence" value="ECO:0007669"/>
    <property type="project" value="InterPro"/>
</dbReference>
<dbReference type="AlphaFoldDB" id="A0A6J7KLN3"/>
<dbReference type="CDD" id="cd03215">
    <property type="entry name" value="ABC_Carb_Monos_II"/>
    <property type="match status" value="1"/>
</dbReference>
<reference evidence="11" key="1">
    <citation type="submission" date="2020-05" db="EMBL/GenBank/DDBJ databases">
        <authorList>
            <person name="Chiriac C."/>
            <person name="Salcher M."/>
            <person name="Ghai R."/>
            <person name="Kavagutti S V."/>
        </authorList>
    </citation>
    <scope>NUCLEOTIDE SEQUENCE</scope>
</reference>
<dbReference type="InterPro" id="IPR027417">
    <property type="entry name" value="P-loop_NTPase"/>
</dbReference>
<dbReference type="SUPFAM" id="SSF52540">
    <property type="entry name" value="P-loop containing nucleoside triphosphate hydrolases"/>
    <property type="match status" value="2"/>
</dbReference>
<evidence type="ECO:0000256" key="1">
    <source>
        <dbReference type="ARBA" id="ARBA00004202"/>
    </source>
</evidence>
<dbReference type="EMBL" id="CAFBNR010000009">
    <property type="protein sequence ID" value="CAB4956746.1"/>
    <property type="molecule type" value="Genomic_DNA"/>
</dbReference>
<dbReference type="PROSITE" id="PS50893">
    <property type="entry name" value="ABC_TRANSPORTER_2"/>
    <property type="match status" value="2"/>
</dbReference>
<dbReference type="InterPro" id="IPR003439">
    <property type="entry name" value="ABC_transporter-like_ATP-bd"/>
</dbReference>
<dbReference type="Pfam" id="PF00005">
    <property type="entry name" value="ABC_tran"/>
    <property type="match status" value="2"/>
</dbReference>
<protein>
    <submittedName>
        <fullName evidence="11">Unannotated protein</fullName>
    </submittedName>
</protein>
<keyword evidence="3" id="KW-1003">Cell membrane</keyword>